<dbReference type="InterPro" id="IPR043129">
    <property type="entry name" value="ATPase_NBD"/>
</dbReference>
<proteinExistence type="predicted"/>
<dbReference type="GO" id="GO:0051301">
    <property type="term" value="P:cell division"/>
    <property type="evidence" value="ECO:0007669"/>
    <property type="project" value="InterPro"/>
</dbReference>
<evidence type="ECO:0000259" key="1">
    <source>
        <dbReference type="SMART" id="SM00842"/>
    </source>
</evidence>
<dbReference type="RefSeq" id="WP_068718699.1">
    <property type="nucleotide sequence ID" value="NZ_LWDV01000009.1"/>
</dbReference>
<dbReference type="OrthoDB" id="9768127at2"/>
<dbReference type="PANTHER" id="PTHR32432">
    <property type="entry name" value="CELL DIVISION PROTEIN FTSA-RELATED"/>
    <property type="match status" value="1"/>
</dbReference>
<evidence type="ECO:0000313" key="2">
    <source>
        <dbReference type="EMBL" id="OCL26654.1"/>
    </source>
</evidence>
<dbReference type="InterPro" id="IPR050696">
    <property type="entry name" value="FtsA/MreB"/>
</dbReference>
<dbReference type="SUPFAM" id="SSF53067">
    <property type="entry name" value="Actin-like ATPase domain"/>
    <property type="match status" value="2"/>
</dbReference>
<name>A0A1C0A8W5_9FIRM</name>
<dbReference type="Gene3D" id="3.30.420.40">
    <property type="match status" value="2"/>
</dbReference>
<dbReference type="AlphaFoldDB" id="A0A1C0A8W5"/>
<dbReference type="Pfam" id="PF14450">
    <property type="entry name" value="FtsA"/>
    <property type="match status" value="1"/>
</dbReference>
<sequence length="719" mass="78962">MEMRDDVIFALDIGTRTVVGAVLEGTENGLELIASEVIEHKSRSMLDGQIHNVTDVAEQVKEIKRRLEEKTNIKLKKVGIAAAGRALKTLTGHHKIEFKNKREVDLDDVKMLEFAAVQDAQKKLAAGKDRDKASGYHFVGYTLLQSKLDGIKVGSLISQSGKVIEVDLIATFLPRIVVDSLLTVIRQADLEVDHLTLEPIAAANIIVPQQMYNFNLALVDIGAGTSDIAITRDGAIIGYDMVPVAGDEITEAICENYMVDYHTAERIKRELTSQDEIEMKDILDQTVAISTASIIKMIEAKIDKLAELIAQAILKLNNRAPQAVICIGGGSLTPLLKEKLAQQLELPINRVGVKDGKEIQGVTGRIEGISGTQSITPFGIAMSCKVNKSRANFIDIQLNGDPLHLFTLTEPKVSDALLAAELDIKALKATPGLALGIEVNGNLKMIPGTMGTSGKVFINGEEGSIDSKIKQGDSLEIQLGDSGRAGEGTIADVVADLPKREILINGDKQIIEGIYYKNGKRANLNSKLADGDKIEYTIVQTVGDVLQDIMDISVAQLKKSRINYILNDEEREYRYQNYRLELNGQAATLDMEIDDGDELTFIENNEKRLKIEDVLDQDATLATFSIIFNDKPITVPAKDYKLLKNNKPAQLDDVINTGDVIEYQSGGIRLNQLLDYINYKIPTSLSGKLIIEKNGKKAQLIEPLNDGDQVNIYTESFKR</sequence>
<keyword evidence="3" id="KW-1185">Reference proteome</keyword>
<gene>
    <name evidence="2" type="ORF">U472_11795</name>
</gene>
<organism evidence="2 3">
    <name type="scientific">Orenia metallireducens</name>
    <dbReference type="NCBI Taxonomy" id="1413210"/>
    <lineage>
        <taxon>Bacteria</taxon>
        <taxon>Bacillati</taxon>
        <taxon>Bacillota</taxon>
        <taxon>Clostridia</taxon>
        <taxon>Halanaerobiales</taxon>
        <taxon>Halobacteroidaceae</taxon>
        <taxon>Orenia</taxon>
    </lineage>
</organism>
<feature type="domain" description="SHS2" evidence="1">
    <location>
        <begin position="8"/>
        <end position="206"/>
    </location>
</feature>
<accession>A0A1C0A8W5</accession>
<reference evidence="2 3" key="2">
    <citation type="submission" date="2016-08" db="EMBL/GenBank/DDBJ databases">
        <title>Orenia metallireducens sp. nov. strain Z6, a Novel Metal-reducing Firmicute from the Deep Subsurface.</title>
        <authorList>
            <person name="Maxim B.I."/>
            <person name="Kenneth K."/>
            <person name="Flynn T.M."/>
            <person name="Oloughlin E.J."/>
            <person name="Locke R.A."/>
            <person name="Weber J.R."/>
            <person name="Egan S.M."/>
            <person name="Mackie R.I."/>
            <person name="Cann I.K."/>
        </authorList>
    </citation>
    <scope>NUCLEOTIDE SEQUENCE [LARGE SCALE GENOMIC DNA]</scope>
    <source>
        <strain evidence="2 3">Z6</strain>
    </source>
</reference>
<dbReference type="InterPro" id="IPR003494">
    <property type="entry name" value="SHS2_FtsA"/>
</dbReference>
<dbReference type="Proteomes" id="UP000093514">
    <property type="component" value="Unassembled WGS sequence"/>
</dbReference>
<reference evidence="3" key="1">
    <citation type="submission" date="2016-07" db="EMBL/GenBank/DDBJ databases">
        <authorList>
            <person name="Florea S."/>
            <person name="Webb J.S."/>
            <person name="Jaromczyk J."/>
            <person name="Schardl C.L."/>
        </authorList>
    </citation>
    <scope>NUCLEOTIDE SEQUENCE [LARGE SCALE GENOMIC DNA]</scope>
    <source>
        <strain evidence="3">Z6</strain>
    </source>
</reference>
<dbReference type="EMBL" id="LWDV01000009">
    <property type="protein sequence ID" value="OCL26654.1"/>
    <property type="molecule type" value="Genomic_DNA"/>
</dbReference>
<dbReference type="CDD" id="cd24004">
    <property type="entry name" value="ASKHA_NBD_PilM-like"/>
    <property type="match status" value="1"/>
</dbReference>
<comment type="caution">
    <text evidence="2">The sequence shown here is derived from an EMBL/GenBank/DDBJ whole genome shotgun (WGS) entry which is preliminary data.</text>
</comment>
<protein>
    <submittedName>
        <fullName evidence="2">ATPase</fullName>
    </submittedName>
</protein>
<evidence type="ECO:0000313" key="3">
    <source>
        <dbReference type="Proteomes" id="UP000093514"/>
    </source>
</evidence>
<dbReference type="SMART" id="SM00842">
    <property type="entry name" value="FtsA"/>
    <property type="match status" value="1"/>
</dbReference>
<dbReference type="PANTHER" id="PTHR32432:SF3">
    <property type="entry name" value="ETHANOLAMINE UTILIZATION PROTEIN EUTJ"/>
    <property type="match status" value="1"/>
</dbReference>